<feature type="region of interest" description="Disordered" evidence="1">
    <location>
        <begin position="122"/>
        <end position="148"/>
    </location>
</feature>
<dbReference type="EMBL" id="LIAE01005389">
    <property type="protein sequence ID" value="PAV93373.1"/>
    <property type="molecule type" value="Genomic_DNA"/>
</dbReference>
<gene>
    <name evidence="2" type="ORF">WR25_15967</name>
</gene>
<evidence type="ECO:0000256" key="1">
    <source>
        <dbReference type="SAM" id="MobiDB-lite"/>
    </source>
</evidence>
<comment type="caution">
    <text evidence="2">The sequence shown here is derived from an EMBL/GenBank/DDBJ whole genome shotgun (WGS) entry which is preliminary data.</text>
</comment>
<organism evidence="2 3">
    <name type="scientific">Diploscapter pachys</name>
    <dbReference type="NCBI Taxonomy" id="2018661"/>
    <lineage>
        <taxon>Eukaryota</taxon>
        <taxon>Metazoa</taxon>
        <taxon>Ecdysozoa</taxon>
        <taxon>Nematoda</taxon>
        <taxon>Chromadorea</taxon>
        <taxon>Rhabditida</taxon>
        <taxon>Rhabditina</taxon>
        <taxon>Rhabditomorpha</taxon>
        <taxon>Rhabditoidea</taxon>
        <taxon>Rhabditidae</taxon>
        <taxon>Diploscapter</taxon>
    </lineage>
</organism>
<protein>
    <submittedName>
        <fullName evidence="2">Uncharacterized protein</fullName>
    </submittedName>
</protein>
<feature type="region of interest" description="Disordered" evidence="1">
    <location>
        <begin position="1"/>
        <end position="57"/>
    </location>
</feature>
<dbReference type="Proteomes" id="UP000218231">
    <property type="component" value="Unassembled WGS sequence"/>
</dbReference>
<feature type="region of interest" description="Disordered" evidence="1">
    <location>
        <begin position="162"/>
        <end position="188"/>
    </location>
</feature>
<feature type="compositionally biased region" description="Basic and acidic residues" evidence="1">
    <location>
        <begin position="41"/>
        <end position="57"/>
    </location>
</feature>
<keyword evidence="3" id="KW-1185">Reference proteome</keyword>
<evidence type="ECO:0000313" key="3">
    <source>
        <dbReference type="Proteomes" id="UP000218231"/>
    </source>
</evidence>
<feature type="compositionally biased region" description="Basic residues" evidence="1">
    <location>
        <begin position="28"/>
        <end position="40"/>
    </location>
</feature>
<feature type="compositionally biased region" description="Polar residues" evidence="1">
    <location>
        <begin position="15"/>
        <end position="26"/>
    </location>
</feature>
<feature type="compositionally biased region" description="Basic residues" evidence="1">
    <location>
        <begin position="128"/>
        <end position="141"/>
    </location>
</feature>
<name>A0A2A2M4P2_9BILA</name>
<reference evidence="2 3" key="1">
    <citation type="journal article" date="2017" name="Curr. Biol.">
        <title>Genome architecture and evolution of a unichromosomal asexual nematode.</title>
        <authorList>
            <person name="Fradin H."/>
            <person name="Zegar C."/>
            <person name="Gutwein M."/>
            <person name="Lucas J."/>
            <person name="Kovtun M."/>
            <person name="Corcoran D."/>
            <person name="Baugh L.R."/>
            <person name="Kiontke K."/>
            <person name="Gunsalus K."/>
            <person name="Fitch D.H."/>
            <person name="Piano F."/>
        </authorList>
    </citation>
    <scope>NUCLEOTIDE SEQUENCE [LARGE SCALE GENOMIC DNA]</scope>
    <source>
        <strain evidence="2">PF1309</strain>
    </source>
</reference>
<feature type="compositionally biased region" description="Basic residues" evidence="1">
    <location>
        <begin position="177"/>
        <end position="188"/>
    </location>
</feature>
<sequence length="188" mass="20091">MAMASTPAVGPRPTARTNNSAQTISGTLRRKISRPRTGRRAARDHGPRRPALEAARKDNARLASRLAGTASSSARLMPAVATARVCTVAVSSKSRNPASWAGGQNALTKPAICWRFSACNSTPGSSSLRRRPGHSNARHNRVNSTRGMAAGSRWSVLSIAGSAPAGWPSRQQARPVARWRTRHRASLR</sequence>
<dbReference type="AlphaFoldDB" id="A0A2A2M4P2"/>
<accession>A0A2A2M4P2</accession>
<proteinExistence type="predicted"/>
<evidence type="ECO:0000313" key="2">
    <source>
        <dbReference type="EMBL" id="PAV93373.1"/>
    </source>
</evidence>